<evidence type="ECO:0000313" key="2">
    <source>
        <dbReference type="Proteomes" id="UP000008672"/>
    </source>
</evidence>
<dbReference type="SUPFAM" id="SSF53098">
    <property type="entry name" value="Ribonuclease H-like"/>
    <property type="match status" value="1"/>
</dbReference>
<dbReference type="PANTHER" id="PTHR37162">
    <property type="entry name" value="HAT FAMILY DIMERISATION DOMAINCONTAINING PROTEIN-RELATED"/>
    <property type="match status" value="1"/>
</dbReference>
<dbReference type="eggNOG" id="ENOG502RYBW">
    <property type="taxonomic scope" value="Eukaryota"/>
</dbReference>
<reference evidence="1" key="3">
    <citation type="submission" date="2025-09" db="UniProtKB">
        <authorList>
            <consortium name="Ensembl"/>
        </authorList>
    </citation>
    <scope>IDENTIFICATION</scope>
</reference>
<dbReference type="AlphaFoldDB" id="H3AV60"/>
<evidence type="ECO:0000313" key="1">
    <source>
        <dbReference type="Ensembl" id="ENSLACP00000013531.1"/>
    </source>
</evidence>
<accession>H3AV60</accession>
<reference evidence="1" key="2">
    <citation type="submission" date="2025-08" db="UniProtKB">
        <authorList>
            <consortium name="Ensembl"/>
        </authorList>
    </citation>
    <scope>IDENTIFICATION</scope>
</reference>
<dbReference type="HOGENOM" id="CLU_078405_0_0_1"/>
<dbReference type="GeneTree" id="ENSGT00660000097027"/>
<proteinExistence type="predicted"/>
<keyword evidence="2" id="KW-1185">Reference proteome</keyword>
<dbReference type="InterPro" id="IPR012337">
    <property type="entry name" value="RNaseH-like_sf"/>
</dbReference>
<reference evidence="2" key="1">
    <citation type="submission" date="2011-08" db="EMBL/GenBank/DDBJ databases">
        <title>The draft genome of Latimeria chalumnae.</title>
        <authorList>
            <person name="Di Palma F."/>
            <person name="Alfoldi J."/>
            <person name="Johnson J."/>
            <person name="Berlin A."/>
            <person name="Gnerre S."/>
            <person name="Jaffe D."/>
            <person name="MacCallum I."/>
            <person name="Young S."/>
            <person name="Walker B.J."/>
            <person name="Lander E."/>
            <person name="Lindblad-Toh K."/>
        </authorList>
    </citation>
    <scope>NUCLEOTIDE SEQUENCE [LARGE SCALE GENOMIC DNA]</scope>
    <source>
        <strain evidence="2">Wild caught</strain>
    </source>
</reference>
<dbReference type="Ensembl" id="ENSLACT00000013627.1">
    <property type="protein sequence ID" value="ENSLACP00000013531.1"/>
    <property type="gene ID" value="ENSLACG00000011912.1"/>
</dbReference>
<evidence type="ECO:0008006" key="3">
    <source>
        <dbReference type="Google" id="ProtNLM"/>
    </source>
</evidence>
<dbReference type="Proteomes" id="UP000008672">
    <property type="component" value="Unassembled WGS sequence"/>
</dbReference>
<dbReference type="InParanoid" id="H3AV60"/>
<organism evidence="1 2">
    <name type="scientific">Latimeria chalumnae</name>
    <name type="common">Coelacanth</name>
    <dbReference type="NCBI Taxonomy" id="7897"/>
    <lineage>
        <taxon>Eukaryota</taxon>
        <taxon>Metazoa</taxon>
        <taxon>Chordata</taxon>
        <taxon>Craniata</taxon>
        <taxon>Vertebrata</taxon>
        <taxon>Euteleostomi</taxon>
        <taxon>Coelacanthiformes</taxon>
        <taxon>Coelacanthidae</taxon>
        <taxon>Latimeria</taxon>
    </lineage>
</organism>
<dbReference type="EMBL" id="AFYH01157090">
    <property type="status" value="NOT_ANNOTATED_CDS"/>
    <property type="molecule type" value="Genomic_DNA"/>
</dbReference>
<sequence length="325" mass="37031">TSCGKTKCEAICCNVRAPHSVETVLKELHELHVSFFSISRDASNKGNHKLFPLCIRYFTTSGIKDKVLDFYEDSDKTSDAISTKIKLILKNCNLEISSLSAYAADNASVNYGKHHSVFQNLKQEVPYLIPANCHCHIIHNTAKFAAKTLGKMNVETLTIKVYNEFSCSAKNVAELRECFEFVNLDWQNVLRHVPTRWLSLYPAVCRLVEKWPAVKSYFLSQGEYNCDQYIWKFVAGNCEDGVSDTPTIAELYLYFAHHVGIFHSKILILENGKCCSPQLYSVMHDLLIELNQRLQDEFYGYKVILSLKELSAGERTKLKSQLNSF</sequence>
<protein>
    <recommendedName>
        <fullName evidence="3">DUF4371 domain-containing protein</fullName>
    </recommendedName>
</protein>
<name>H3AV60_LATCH</name>
<dbReference type="PANTHER" id="PTHR37162:SF1">
    <property type="entry name" value="BED-TYPE DOMAIN-CONTAINING PROTEIN"/>
    <property type="match status" value="1"/>
</dbReference>
<dbReference type="OMA" id="ISANCNC"/>